<proteinExistence type="predicted"/>
<gene>
    <name evidence="1" type="ORF">OMM_09083</name>
</gene>
<protein>
    <submittedName>
        <fullName evidence="1">Uncharacterized protein</fullName>
    </submittedName>
</protein>
<reference evidence="2" key="1">
    <citation type="submission" date="2012-11" db="EMBL/GenBank/DDBJ databases">
        <authorList>
            <person name="Lucero-Rivera Y.E."/>
            <person name="Tovar-Ramirez D."/>
        </authorList>
    </citation>
    <scope>NUCLEOTIDE SEQUENCE [LARGE SCALE GENOMIC DNA]</scope>
    <source>
        <strain evidence="2">Araruama</strain>
    </source>
</reference>
<comment type="caution">
    <text evidence="1">The sequence shown here is derived from an EMBL/GenBank/DDBJ whole genome shotgun (WGS) entry which is preliminary data.</text>
</comment>
<dbReference type="EMBL" id="ATBP01000492">
    <property type="protein sequence ID" value="ETR70090.1"/>
    <property type="molecule type" value="Genomic_DNA"/>
</dbReference>
<accession>A0A1V1P5J9</accession>
<sequence>MTTRVNNVDATSPKISVHASLENIGSRVIGHAPKAVVAAVNKIGRIRIKIFKKSNNPVAISFLCEVRIMMVP</sequence>
<name>A0A1V1P5J9_9BACT</name>
<organism evidence="1 2">
    <name type="scientific">Candidatus Magnetoglobus multicellularis str. Araruama</name>
    <dbReference type="NCBI Taxonomy" id="890399"/>
    <lineage>
        <taxon>Bacteria</taxon>
        <taxon>Pseudomonadati</taxon>
        <taxon>Thermodesulfobacteriota</taxon>
        <taxon>Desulfobacteria</taxon>
        <taxon>Desulfobacterales</taxon>
        <taxon>Desulfobacteraceae</taxon>
        <taxon>Candidatus Magnetoglobus</taxon>
    </lineage>
</organism>
<dbReference type="Proteomes" id="UP000189670">
    <property type="component" value="Unassembled WGS sequence"/>
</dbReference>
<dbReference type="AlphaFoldDB" id="A0A1V1P5J9"/>
<evidence type="ECO:0000313" key="1">
    <source>
        <dbReference type="EMBL" id="ETR70090.1"/>
    </source>
</evidence>
<evidence type="ECO:0000313" key="2">
    <source>
        <dbReference type="Proteomes" id="UP000189670"/>
    </source>
</evidence>